<feature type="domain" description="RING-type" evidence="6">
    <location>
        <begin position="127"/>
        <end position="168"/>
    </location>
</feature>
<name>G4YNR3_PHYSP</name>
<evidence type="ECO:0000256" key="2">
    <source>
        <dbReference type="ARBA" id="ARBA00022771"/>
    </source>
</evidence>
<evidence type="ECO:0000313" key="7">
    <source>
        <dbReference type="EMBL" id="EGZ30568.1"/>
    </source>
</evidence>
<evidence type="ECO:0000256" key="4">
    <source>
        <dbReference type="PROSITE-ProRule" id="PRU00175"/>
    </source>
</evidence>
<dbReference type="PROSITE" id="PS50089">
    <property type="entry name" value="ZF_RING_2"/>
    <property type="match status" value="1"/>
</dbReference>
<dbReference type="RefSeq" id="XP_009517843.1">
    <property type="nucleotide sequence ID" value="XM_009519548.1"/>
</dbReference>
<dbReference type="InterPro" id="IPR013083">
    <property type="entry name" value="Znf_RING/FYVE/PHD"/>
</dbReference>
<keyword evidence="3" id="KW-0862">Zinc</keyword>
<keyword evidence="1" id="KW-0479">Metal-binding</keyword>
<feature type="compositionally biased region" description="Acidic residues" evidence="5">
    <location>
        <begin position="242"/>
        <end position="257"/>
    </location>
</feature>
<dbReference type="GO" id="GO:0061630">
    <property type="term" value="F:ubiquitin protein ligase activity"/>
    <property type="evidence" value="ECO:0007669"/>
    <property type="project" value="TreeGrafter"/>
</dbReference>
<gene>
    <name evidence="7" type="ORF">PHYSODRAFT_353770</name>
</gene>
<evidence type="ECO:0000256" key="3">
    <source>
        <dbReference type="ARBA" id="ARBA00022833"/>
    </source>
</evidence>
<feature type="compositionally biased region" description="Basic and acidic residues" evidence="5">
    <location>
        <begin position="285"/>
        <end position="294"/>
    </location>
</feature>
<dbReference type="AlphaFoldDB" id="G4YNR3"/>
<dbReference type="SMART" id="SM00184">
    <property type="entry name" value="RING"/>
    <property type="match status" value="1"/>
</dbReference>
<dbReference type="EMBL" id="JH159151">
    <property type="protein sequence ID" value="EGZ30568.1"/>
    <property type="molecule type" value="Genomic_DNA"/>
</dbReference>
<dbReference type="KEGG" id="psoj:PHYSODRAFT_353770"/>
<proteinExistence type="predicted"/>
<dbReference type="GO" id="GO:0006511">
    <property type="term" value="P:ubiquitin-dependent protein catabolic process"/>
    <property type="evidence" value="ECO:0007669"/>
    <property type="project" value="TreeGrafter"/>
</dbReference>
<dbReference type="Gene3D" id="3.30.40.10">
    <property type="entry name" value="Zinc/RING finger domain, C3HC4 (zinc finger)"/>
    <property type="match status" value="1"/>
</dbReference>
<feature type="compositionally biased region" description="Polar residues" evidence="5">
    <location>
        <begin position="207"/>
        <end position="217"/>
    </location>
</feature>
<organism evidence="7 8">
    <name type="scientific">Phytophthora sojae (strain P6497)</name>
    <name type="common">Soybean stem and root rot agent</name>
    <name type="synonym">Phytophthora megasperma f. sp. glycines</name>
    <dbReference type="NCBI Taxonomy" id="1094619"/>
    <lineage>
        <taxon>Eukaryota</taxon>
        <taxon>Sar</taxon>
        <taxon>Stramenopiles</taxon>
        <taxon>Oomycota</taxon>
        <taxon>Peronosporomycetes</taxon>
        <taxon>Peronosporales</taxon>
        <taxon>Peronosporaceae</taxon>
        <taxon>Phytophthora</taxon>
    </lineage>
</organism>
<sequence>MSVSNGNAPSGPTAAQPQPQLHGNFIFFIPPPPTVWVQFNDGMQVGFTPAPAQYLQSVLNGAPLFGSMPGAANGNGTDGFLNVLNELSQRAQAQQHGPPPTSKPFLDKLPVKIWTTDMQKTETHTECVICLSDYEKDDKVITLPCGHTFHKDCGMTWLVEHNVCPTCRYELPKQTETTMATAQTATQTTPAPATAVASTTAQPEPEPTSQDTTTNVTGVRRQRPTETFRPRDVRQRVHEPASVDEDAELDNMLEEEADRFVKEEMEKRHVASSDDGIEIDDRDVDEFIHETSSN</sequence>
<evidence type="ECO:0000259" key="6">
    <source>
        <dbReference type="PROSITE" id="PS50089"/>
    </source>
</evidence>
<keyword evidence="8" id="KW-1185">Reference proteome</keyword>
<dbReference type="OMA" id="ESHTECV"/>
<dbReference type="CDD" id="cd16454">
    <property type="entry name" value="RING-H2_PA-TM-RING"/>
    <property type="match status" value="1"/>
</dbReference>
<keyword evidence="2 4" id="KW-0863">Zinc-finger</keyword>
<dbReference type="InParanoid" id="G4YNR3"/>
<evidence type="ECO:0000256" key="5">
    <source>
        <dbReference type="SAM" id="MobiDB-lite"/>
    </source>
</evidence>
<feature type="region of interest" description="Disordered" evidence="5">
    <location>
        <begin position="178"/>
        <end position="294"/>
    </location>
</feature>
<feature type="compositionally biased region" description="Basic and acidic residues" evidence="5">
    <location>
        <begin position="258"/>
        <end position="272"/>
    </location>
</feature>
<dbReference type="PANTHER" id="PTHR45931">
    <property type="entry name" value="SI:CH211-59O9.10"/>
    <property type="match status" value="1"/>
</dbReference>
<dbReference type="InterPro" id="IPR001841">
    <property type="entry name" value="Znf_RING"/>
</dbReference>
<evidence type="ECO:0000256" key="1">
    <source>
        <dbReference type="ARBA" id="ARBA00022723"/>
    </source>
</evidence>
<dbReference type="Proteomes" id="UP000002640">
    <property type="component" value="Unassembled WGS sequence"/>
</dbReference>
<evidence type="ECO:0000313" key="8">
    <source>
        <dbReference type="Proteomes" id="UP000002640"/>
    </source>
</evidence>
<dbReference type="GeneID" id="20649462"/>
<dbReference type="GO" id="GO:0008270">
    <property type="term" value="F:zinc ion binding"/>
    <property type="evidence" value="ECO:0007669"/>
    <property type="project" value="UniProtKB-KW"/>
</dbReference>
<feature type="compositionally biased region" description="Basic and acidic residues" evidence="5">
    <location>
        <begin position="223"/>
        <end position="241"/>
    </location>
</feature>
<dbReference type="Pfam" id="PF13639">
    <property type="entry name" value="zf-RING_2"/>
    <property type="match status" value="1"/>
</dbReference>
<dbReference type="PANTHER" id="PTHR45931:SF16">
    <property type="entry name" value="RING_U-BOX SUPERFAMILY PROTEIN"/>
    <property type="match status" value="1"/>
</dbReference>
<feature type="compositionally biased region" description="Acidic residues" evidence="5">
    <location>
        <begin position="275"/>
        <end position="284"/>
    </location>
</feature>
<dbReference type="GO" id="GO:0005634">
    <property type="term" value="C:nucleus"/>
    <property type="evidence" value="ECO:0007669"/>
    <property type="project" value="TreeGrafter"/>
</dbReference>
<feature type="compositionally biased region" description="Low complexity" evidence="5">
    <location>
        <begin position="178"/>
        <end position="203"/>
    </location>
</feature>
<dbReference type="SUPFAM" id="SSF57850">
    <property type="entry name" value="RING/U-box"/>
    <property type="match status" value="1"/>
</dbReference>
<protein>
    <recommendedName>
        <fullName evidence="6">RING-type domain-containing protein</fullName>
    </recommendedName>
</protein>
<dbReference type="InterPro" id="IPR051834">
    <property type="entry name" value="RING_finger_E3_ligase"/>
</dbReference>
<reference evidence="7 8" key="1">
    <citation type="journal article" date="2006" name="Science">
        <title>Phytophthora genome sequences uncover evolutionary origins and mechanisms of pathogenesis.</title>
        <authorList>
            <person name="Tyler B.M."/>
            <person name="Tripathy S."/>
            <person name="Zhang X."/>
            <person name="Dehal P."/>
            <person name="Jiang R.H."/>
            <person name="Aerts A."/>
            <person name="Arredondo F.D."/>
            <person name="Baxter L."/>
            <person name="Bensasson D."/>
            <person name="Beynon J.L."/>
            <person name="Chapman J."/>
            <person name="Damasceno C.M."/>
            <person name="Dorrance A.E."/>
            <person name="Dou D."/>
            <person name="Dickerman A.W."/>
            <person name="Dubchak I.L."/>
            <person name="Garbelotto M."/>
            <person name="Gijzen M."/>
            <person name="Gordon S.G."/>
            <person name="Govers F."/>
            <person name="Grunwald N.J."/>
            <person name="Huang W."/>
            <person name="Ivors K.L."/>
            <person name="Jones R.W."/>
            <person name="Kamoun S."/>
            <person name="Krampis K."/>
            <person name="Lamour K.H."/>
            <person name="Lee M.K."/>
            <person name="McDonald W.H."/>
            <person name="Medina M."/>
            <person name="Meijer H.J."/>
            <person name="Nordberg E.K."/>
            <person name="Maclean D.J."/>
            <person name="Ospina-Giraldo M.D."/>
            <person name="Morris P.F."/>
            <person name="Phuntumart V."/>
            <person name="Putnam N.H."/>
            <person name="Rash S."/>
            <person name="Rose J.K."/>
            <person name="Sakihama Y."/>
            <person name="Salamov A.A."/>
            <person name="Savidor A."/>
            <person name="Scheuring C.F."/>
            <person name="Smith B.M."/>
            <person name="Sobral B.W."/>
            <person name="Terry A."/>
            <person name="Torto-Alalibo T.A."/>
            <person name="Win J."/>
            <person name="Xu Z."/>
            <person name="Zhang H."/>
            <person name="Grigoriev I.V."/>
            <person name="Rokhsar D.S."/>
            <person name="Boore J.L."/>
        </authorList>
    </citation>
    <scope>NUCLEOTIDE SEQUENCE [LARGE SCALE GENOMIC DNA]</scope>
    <source>
        <strain evidence="7 8">P6497</strain>
    </source>
</reference>
<dbReference type="SMR" id="G4YNR3"/>
<accession>G4YNR3</accession>